<comment type="similarity">
    <text evidence="1 5">Belongs to the glutathione peroxidase family.</text>
</comment>
<dbReference type="Pfam" id="PF00255">
    <property type="entry name" value="GSHPx"/>
    <property type="match status" value="1"/>
</dbReference>
<sequence length="185" mass="20347">MRMSLFAVPLALLALSGQLQAAECPALLADQSELPKLRSKDKIDLCEQFAGKPLMVVNTASFCGFTSQFEGLEALNKRYRDQGLEILGVPSDSFKQESDDAKETAKVCYVNYGVTFTMSETQPVTGDDAIPLFKALARQTAAPRWNFFKYVVDRQGQVIARFSSMTKPDDPELIAAIEKAIASKP</sequence>
<dbReference type="PRINTS" id="PR01011">
    <property type="entry name" value="GLUTPROXDASE"/>
</dbReference>
<dbReference type="EMBL" id="FORC01000002">
    <property type="protein sequence ID" value="SFI76329.1"/>
    <property type="molecule type" value="Genomic_DNA"/>
</dbReference>
<dbReference type="RefSeq" id="WP_074884570.1">
    <property type="nucleotide sequence ID" value="NZ_FORC01000002.1"/>
</dbReference>
<feature type="chain" id="PRO_5044372999" description="Glutathione peroxidase" evidence="6">
    <location>
        <begin position="22"/>
        <end position="185"/>
    </location>
</feature>
<keyword evidence="2 5" id="KW-0575">Peroxidase</keyword>
<evidence type="ECO:0000256" key="4">
    <source>
        <dbReference type="PIRSR" id="PIRSR000303-1"/>
    </source>
</evidence>
<keyword evidence="9" id="KW-1185">Reference proteome</keyword>
<dbReference type="InterPro" id="IPR036249">
    <property type="entry name" value="Thioredoxin-like_sf"/>
</dbReference>
<dbReference type="GO" id="GO:0034599">
    <property type="term" value="P:cellular response to oxidative stress"/>
    <property type="evidence" value="ECO:0007669"/>
    <property type="project" value="TreeGrafter"/>
</dbReference>
<dbReference type="PANTHER" id="PTHR11592:SF44">
    <property type="entry name" value="GLUTATHIONE PEROXIDASE"/>
    <property type="match status" value="1"/>
</dbReference>
<protein>
    <recommendedName>
        <fullName evidence="5">Glutathione peroxidase</fullName>
    </recommendedName>
</protein>
<organism evidence="8 9">
    <name type="scientific">Phytopseudomonas argentinensis</name>
    <dbReference type="NCBI Taxonomy" id="289370"/>
    <lineage>
        <taxon>Bacteria</taxon>
        <taxon>Pseudomonadati</taxon>
        <taxon>Pseudomonadota</taxon>
        <taxon>Gammaproteobacteria</taxon>
        <taxon>Pseudomonadales</taxon>
        <taxon>Pseudomonadaceae</taxon>
        <taxon>Phytopseudomonas</taxon>
    </lineage>
</organism>
<dbReference type="PROSITE" id="PS51355">
    <property type="entry name" value="GLUTATHIONE_PEROXID_3"/>
    <property type="match status" value="1"/>
</dbReference>
<keyword evidence="6" id="KW-0732">Signal</keyword>
<name>A0A1I3KUY0_9GAMM</name>
<gene>
    <name evidence="8" type="ORF">SAMN05216602_2731</name>
</gene>
<dbReference type="PROSITE" id="PS51352">
    <property type="entry name" value="THIOREDOXIN_2"/>
    <property type="match status" value="1"/>
</dbReference>
<dbReference type="SUPFAM" id="SSF52833">
    <property type="entry name" value="Thioredoxin-like"/>
    <property type="match status" value="1"/>
</dbReference>
<dbReference type="AlphaFoldDB" id="A0A1I3KUY0"/>
<dbReference type="InterPro" id="IPR000889">
    <property type="entry name" value="Glutathione_peroxidase"/>
</dbReference>
<evidence type="ECO:0000259" key="7">
    <source>
        <dbReference type="PROSITE" id="PS51352"/>
    </source>
</evidence>
<accession>A0A1I3KUY0</accession>
<dbReference type="Proteomes" id="UP000183018">
    <property type="component" value="Unassembled WGS sequence"/>
</dbReference>
<reference evidence="9" key="1">
    <citation type="submission" date="2016-10" db="EMBL/GenBank/DDBJ databases">
        <authorList>
            <person name="Varghese N."/>
            <person name="Submissions S."/>
        </authorList>
    </citation>
    <scope>NUCLEOTIDE SEQUENCE [LARGE SCALE GENOMIC DNA]</scope>
    <source>
        <strain evidence="9">LMG 22563</strain>
    </source>
</reference>
<evidence type="ECO:0000256" key="6">
    <source>
        <dbReference type="SAM" id="SignalP"/>
    </source>
</evidence>
<evidence type="ECO:0000256" key="1">
    <source>
        <dbReference type="ARBA" id="ARBA00006926"/>
    </source>
</evidence>
<dbReference type="STRING" id="289370.SAMN05216602_2731"/>
<dbReference type="OrthoDB" id="9785502at2"/>
<feature type="active site" evidence="4">
    <location>
        <position position="63"/>
    </location>
</feature>
<dbReference type="PIRSF" id="PIRSF000303">
    <property type="entry name" value="Glutathion_perox"/>
    <property type="match status" value="1"/>
</dbReference>
<keyword evidence="3 5" id="KW-0560">Oxidoreductase</keyword>
<feature type="domain" description="Thioredoxin" evidence="7">
    <location>
        <begin position="13"/>
        <end position="182"/>
    </location>
</feature>
<dbReference type="CDD" id="cd00340">
    <property type="entry name" value="GSH_Peroxidase"/>
    <property type="match status" value="1"/>
</dbReference>
<feature type="signal peptide" evidence="6">
    <location>
        <begin position="1"/>
        <end position="21"/>
    </location>
</feature>
<evidence type="ECO:0000256" key="3">
    <source>
        <dbReference type="ARBA" id="ARBA00023002"/>
    </source>
</evidence>
<dbReference type="Gene3D" id="3.40.30.10">
    <property type="entry name" value="Glutaredoxin"/>
    <property type="match status" value="1"/>
</dbReference>
<dbReference type="PROSITE" id="PS00460">
    <property type="entry name" value="GLUTATHIONE_PEROXID_1"/>
    <property type="match status" value="1"/>
</dbReference>
<evidence type="ECO:0000256" key="2">
    <source>
        <dbReference type="ARBA" id="ARBA00022559"/>
    </source>
</evidence>
<dbReference type="InterPro" id="IPR029759">
    <property type="entry name" value="GPX_AS"/>
</dbReference>
<dbReference type="GO" id="GO:0004601">
    <property type="term" value="F:peroxidase activity"/>
    <property type="evidence" value="ECO:0007669"/>
    <property type="project" value="UniProtKB-KW"/>
</dbReference>
<dbReference type="FunFam" id="3.40.30.10:FF:000246">
    <property type="entry name" value="Glutathione peroxidase"/>
    <property type="match status" value="1"/>
</dbReference>
<proteinExistence type="inferred from homology"/>
<dbReference type="PANTHER" id="PTHR11592">
    <property type="entry name" value="GLUTATHIONE PEROXIDASE"/>
    <property type="match status" value="1"/>
</dbReference>
<dbReference type="InterPro" id="IPR013766">
    <property type="entry name" value="Thioredoxin_domain"/>
</dbReference>
<evidence type="ECO:0000313" key="8">
    <source>
        <dbReference type="EMBL" id="SFI76329.1"/>
    </source>
</evidence>
<evidence type="ECO:0000256" key="5">
    <source>
        <dbReference type="RuleBase" id="RU000499"/>
    </source>
</evidence>
<evidence type="ECO:0000313" key="9">
    <source>
        <dbReference type="Proteomes" id="UP000183018"/>
    </source>
</evidence>